<gene>
    <name evidence="3" type="ORF">SEENIN0B_pSEENIN0Bp06000</name>
</gene>
<evidence type="ECO:0000256" key="1">
    <source>
        <dbReference type="ARBA" id="ARBA00008909"/>
    </source>
</evidence>
<comment type="caution">
    <text evidence="3">The sequence shown here is derived from an EMBL/GenBank/DDBJ whole genome shotgun (WGS) entry which is preliminary data.</text>
</comment>
<dbReference type="GO" id="GO:0006260">
    <property type="term" value="P:DNA replication"/>
    <property type="evidence" value="ECO:0007669"/>
    <property type="project" value="UniProtKB-KW"/>
</dbReference>
<keyword evidence="2" id="KW-0235">DNA replication</keyword>
<dbReference type="Pfam" id="PF01446">
    <property type="entry name" value="Rep_1"/>
    <property type="match status" value="1"/>
</dbReference>
<organism evidence="3 4">
    <name type="scientific">Salmonella enterica subsp. enterica serovar Infantis str. SARB27</name>
    <dbReference type="NCBI Taxonomy" id="596155"/>
    <lineage>
        <taxon>Bacteria</taxon>
        <taxon>Pseudomonadati</taxon>
        <taxon>Pseudomonadota</taxon>
        <taxon>Gammaproteobacteria</taxon>
        <taxon>Enterobacterales</taxon>
        <taxon>Enterobacteriaceae</taxon>
        <taxon>Salmonella</taxon>
    </lineage>
</organism>
<dbReference type="AlphaFoldDB" id="A0A6C8G1K4"/>
<comment type="similarity">
    <text evidence="1">Belongs to the Gram-positive plasmids replication protein type 1 family.</text>
</comment>
<dbReference type="Proteomes" id="UP000004564">
    <property type="component" value="Unassembled WGS sequence"/>
</dbReference>
<sequence>MENIGNKKNKVKYENLADRSDKDQIWDHHRKDTDLVSVLYEQEKEFYRYFERMEDCSGRLEFSQLVNKDTGEMKIKLKSAHFCRVRHCPVCQWRKSLMWKARYWKALPEIQSKYPSGRWLFFTLTVRNCEITEVKNTIQNMHKAFIKMIQRKHFKTYNLGFIKTTEITRSKTGTAHPHFHVLLFMKSTYFNVGYMKNEAWSELWRDCLGVDYIPSVKIKAVRNKKTGEVVKMGQDGMEHAVAETLKYSVKPADMYADREWFHEMTRQVHKMRFVSTGGVLKDIFSEDVSEEEMLLLNDEEETDEDLNNNIFFNWYKKNSKYRRKVVE</sequence>
<dbReference type="EMBL" id="AFYI01000008">
    <property type="protein sequence ID" value="EHB39152.1"/>
    <property type="molecule type" value="Genomic_DNA"/>
</dbReference>
<protein>
    <submittedName>
        <fullName evidence="3">Replication protein</fullName>
    </submittedName>
</protein>
<dbReference type="RefSeq" id="WP_000427687.1">
    <property type="nucleotide sequence ID" value="NZ_JH370350.1"/>
</dbReference>
<accession>A0A6C8G1K4</accession>
<name>A0A6C8G1K4_SALIN</name>
<geneLocation type="plasmid" evidence="3">
    <name>pSEENIN0B</name>
</geneLocation>
<evidence type="ECO:0000256" key="2">
    <source>
        <dbReference type="ARBA" id="ARBA00022705"/>
    </source>
</evidence>
<keyword evidence="3" id="KW-0614">Plasmid</keyword>
<proteinExistence type="inferred from homology"/>
<dbReference type="GO" id="GO:0003677">
    <property type="term" value="F:DNA binding"/>
    <property type="evidence" value="ECO:0007669"/>
    <property type="project" value="InterPro"/>
</dbReference>
<reference evidence="3 4" key="1">
    <citation type="submission" date="2011-09" db="EMBL/GenBank/DDBJ databases">
        <authorList>
            <person name="McClelland M."/>
            <person name="Clifton S."/>
            <person name="Porwollik S."/>
            <person name="Cheng P."/>
            <person name="Wollam A."/>
            <person name="Wang C."/>
            <person name="Pepin K."/>
            <person name="Bhonagiri V."/>
            <person name="Fulton R."/>
            <person name="Fulton L.F."/>
            <person name="Delehaunty K."/>
            <person name="Fronick C."/>
            <person name="O'Laughlin M."/>
            <person name="Godfrey J."/>
            <person name="Waligorski J."/>
            <person name="Appelbaum E."/>
            <person name="Farmer C."/>
            <person name="Strong C."/>
            <person name="Tomlinson C."/>
            <person name="Hou S."/>
            <person name="Minx P."/>
            <person name="Warren W."/>
            <person name="Wilson R.K."/>
        </authorList>
    </citation>
    <scope>NUCLEOTIDE SEQUENCE [LARGE SCALE GENOMIC DNA]</scope>
    <source>
        <strain evidence="4">SARB 27</strain>
        <plasmid evidence="3">pSEENIN0B</plasmid>
    </source>
</reference>
<dbReference type="InterPro" id="IPR000989">
    <property type="entry name" value="Rep"/>
</dbReference>
<evidence type="ECO:0000313" key="4">
    <source>
        <dbReference type="Proteomes" id="UP000004564"/>
    </source>
</evidence>
<evidence type="ECO:0000313" key="3">
    <source>
        <dbReference type="EMBL" id="EHB39152.1"/>
    </source>
</evidence>